<name>A0A0N1EYX6_9HYPH</name>
<protein>
    <recommendedName>
        <fullName evidence="5">3-oxoacyl-ACP reductase</fullName>
    </recommendedName>
</protein>
<dbReference type="Gene3D" id="3.40.50.720">
    <property type="entry name" value="NAD(P)-binding Rossmann-like Domain"/>
    <property type="match status" value="1"/>
</dbReference>
<gene>
    <name evidence="3" type="ORF">AE618_25755</name>
</gene>
<evidence type="ECO:0000256" key="1">
    <source>
        <dbReference type="ARBA" id="ARBA00006484"/>
    </source>
</evidence>
<dbReference type="Proteomes" id="UP000037822">
    <property type="component" value="Unassembled WGS sequence"/>
</dbReference>
<dbReference type="CDD" id="cd05233">
    <property type="entry name" value="SDR_c"/>
    <property type="match status" value="1"/>
</dbReference>
<keyword evidence="2" id="KW-0560">Oxidoreductase</keyword>
<organism evidence="3 4">
    <name type="scientific">Bosea vaviloviae</name>
    <dbReference type="NCBI Taxonomy" id="1526658"/>
    <lineage>
        <taxon>Bacteria</taxon>
        <taxon>Pseudomonadati</taxon>
        <taxon>Pseudomonadota</taxon>
        <taxon>Alphaproteobacteria</taxon>
        <taxon>Hyphomicrobiales</taxon>
        <taxon>Boseaceae</taxon>
        <taxon>Bosea</taxon>
    </lineage>
</organism>
<dbReference type="PATRIC" id="fig|1526658.3.peg.3527"/>
<dbReference type="AlphaFoldDB" id="A0A0N1EYX6"/>
<proteinExistence type="inferred from homology"/>
<dbReference type="PRINTS" id="PR00080">
    <property type="entry name" value="SDRFAMILY"/>
</dbReference>
<dbReference type="OrthoDB" id="9789398at2"/>
<evidence type="ECO:0008006" key="5">
    <source>
        <dbReference type="Google" id="ProtNLM"/>
    </source>
</evidence>
<comment type="caution">
    <text evidence="3">The sequence shown here is derived from an EMBL/GenBank/DDBJ whole genome shotgun (WGS) entry which is preliminary data.</text>
</comment>
<evidence type="ECO:0000313" key="3">
    <source>
        <dbReference type="EMBL" id="KPH74447.1"/>
    </source>
</evidence>
<keyword evidence="4" id="KW-1185">Reference proteome</keyword>
<accession>A0A0N1EYX6</accession>
<dbReference type="SUPFAM" id="SSF51735">
    <property type="entry name" value="NAD(P)-binding Rossmann-fold domains"/>
    <property type="match status" value="1"/>
</dbReference>
<dbReference type="PANTHER" id="PTHR43639:SF1">
    <property type="entry name" value="SHORT-CHAIN DEHYDROGENASE_REDUCTASE FAMILY PROTEIN"/>
    <property type="match status" value="1"/>
</dbReference>
<comment type="similarity">
    <text evidence="1">Belongs to the short-chain dehydrogenases/reductases (SDR) family.</text>
</comment>
<sequence length="259" mass="27637">MREGRSVASLSASYRELEGRHVVITGGASGIGLCMVESFLGQAAHVTVIDHDEHALRSCAERFGDGRATFRCADLSSIAVASTTIRDCAAVAPIDVLIANAANDTRHSWNGVTEESWRNVLAVNLDHQFFCAQAAAGDMVGRGRPGVIILMGSVAARRGRPAMIGYLTAKAAIDGMVRGLARELGQKRIRVAGLVPGAIETERQRRLWRTPASEQYLLTEQAMPVLLDGWDIAAMTLFLASDGARGCTGQIYVVDAGLS</sequence>
<reference evidence="3 4" key="1">
    <citation type="submission" date="2015-07" db="EMBL/GenBank/DDBJ databases">
        <title>Whole genome sequencing of Bosea vaviloviae isolated from cave pool.</title>
        <authorList>
            <person name="Tan N.E.H."/>
            <person name="Lee Y.P."/>
            <person name="Gan H.M."/>
            <person name="Barton H."/>
            <person name="Savka M.A."/>
        </authorList>
    </citation>
    <scope>NUCLEOTIDE SEQUENCE [LARGE SCALE GENOMIC DNA]</scope>
    <source>
        <strain evidence="3 4">SD260</strain>
    </source>
</reference>
<dbReference type="EMBL" id="LGSZ01000085">
    <property type="protein sequence ID" value="KPH74447.1"/>
    <property type="molecule type" value="Genomic_DNA"/>
</dbReference>
<dbReference type="Pfam" id="PF13561">
    <property type="entry name" value="adh_short_C2"/>
    <property type="match status" value="1"/>
</dbReference>
<dbReference type="PANTHER" id="PTHR43639">
    <property type="entry name" value="OXIDOREDUCTASE, SHORT-CHAIN DEHYDROGENASE/REDUCTASE FAMILY (AFU_ORTHOLOGUE AFUA_5G02870)"/>
    <property type="match status" value="1"/>
</dbReference>
<evidence type="ECO:0000256" key="2">
    <source>
        <dbReference type="ARBA" id="ARBA00023002"/>
    </source>
</evidence>
<dbReference type="RefSeq" id="WP_082365587.1">
    <property type="nucleotide sequence ID" value="NZ_LGSZ01000085.1"/>
</dbReference>
<dbReference type="PRINTS" id="PR00081">
    <property type="entry name" value="GDHRDH"/>
</dbReference>
<evidence type="ECO:0000313" key="4">
    <source>
        <dbReference type="Proteomes" id="UP000037822"/>
    </source>
</evidence>
<dbReference type="GO" id="GO:0016491">
    <property type="term" value="F:oxidoreductase activity"/>
    <property type="evidence" value="ECO:0007669"/>
    <property type="project" value="UniProtKB-KW"/>
</dbReference>
<dbReference type="InterPro" id="IPR002347">
    <property type="entry name" value="SDR_fam"/>
</dbReference>
<dbReference type="InterPro" id="IPR036291">
    <property type="entry name" value="NAD(P)-bd_dom_sf"/>
</dbReference>